<dbReference type="AlphaFoldDB" id="A0A7D9JHD9"/>
<feature type="non-terminal residue" evidence="1">
    <location>
        <position position="85"/>
    </location>
</feature>
<proteinExistence type="predicted"/>
<sequence length="85" mass="9621">ESLSSHPWSDNELQNELERLQQLTKQLNKSLESSGLSALPGTDLDLMQDSQTFIKKAREETDNSRSTLLRIQSNCKTLVQAMSKK</sequence>
<dbReference type="OrthoDB" id="10406998at2759"/>
<dbReference type="Proteomes" id="UP001152795">
    <property type="component" value="Unassembled WGS sequence"/>
</dbReference>
<name>A0A7D9JHD9_PARCT</name>
<dbReference type="EMBL" id="CACRXK020016406">
    <property type="protein sequence ID" value="CAB4029782.1"/>
    <property type="molecule type" value="Genomic_DNA"/>
</dbReference>
<accession>A0A7D9JHD9</accession>
<evidence type="ECO:0000313" key="2">
    <source>
        <dbReference type="Proteomes" id="UP001152795"/>
    </source>
</evidence>
<keyword evidence="2" id="KW-1185">Reference proteome</keyword>
<reference evidence="1" key="1">
    <citation type="submission" date="2020-04" db="EMBL/GenBank/DDBJ databases">
        <authorList>
            <person name="Alioto T."/>
            <person name="Alioto T."/>
            <person name="Gomez Garrido J."/>
        </authorList>
    </citation>
    <scope>NUCLEOTIDE SEQUENCE</scope>
    <source>
        <strain evidence="1">A484AB</strain>
    </source>
</reference>
<organism evidence="1 2">
    <name type="scientific">Paramuricea clavata</name>
    <name type="common">Red gorgonian</name>
    <name type="synonym">Violescent sea-whip</name>
    <dbReference type="NCBI Taxonomy" id="317549"/>
    <lineage>
        <taxon>Eukaryota</taxon>
        <taxon>Metazoa</taxon>
        <taxon>Cnidaria</taxon>
        <taxon>Anthozoa</taxon>
        <taxon>Octocorallia</taxon>
        <taxon>Malacalcyonacea</taxon>
        <taxon>Plexauridae</taxon>
        <taxon>Paramuricea</taxon>
    </lineage>
</organism>
<gene>
    <name evidence="1" type="ORF">PACLA_8A015988</name>
</gene>
<evidence type="ECO:0000313" key="1">
    <source>
        <dbReference type="EMBL" id="CAB4029782.1"/>
    </source>
</evidence>
<comment type="caution">
    <text evidence="1">The sequence shown here is derived from an EMBL/GenBank/DDBJ whole genome shotgun (WGS) entry which is preliminary data.</text>
</comment>
<protein>
    <submittedName>
        <fullName evidence="1">Uncharacterized protein</fullName>
    </submittedName>
</protein>